<organism evidence="2 3">
    <name type="scientific">Kribbella albertanoniae</name>
    <dbReference type="NCBI Taxonomy" id="1266829"/>
    <lineage>
        <taxon>Bacteria</taxon>
        <taxon>Bacillati</taxon>
        <taxon>Actinomycetota</taxon>
        <taxon>Actinomycetes</taxon>
        <taxon>Propionibacteriales</taxon>
        <taxon>Kribbellaceae</taxon>
        <taxon>Kribbella</taxon>
    </lineage>
</organism>
<name>A0A4R4QIL8_9ACTN</name>
<reference evidence="2 3" key="1">
    <citation type="submission" date="2019-03" db="EMBL/GenBank/DDBJ databases">
        <title>Draft genome sequences of novel Actinobacteria.</title>
        <authorList>
            <person name="Sahin N."/>
            <person name="Ay H."/>
            <person name="Saygin H."/>
        </authorList>
    </citation>
    <scope>NUCLEOTIDE SEQUENCE [LARGE SCALE GENOMIC DNA]</scope>
    <source>
        <strain evidence="2 3">JCM 30547</strain>
    </source>
</reference>
<dbReference type="InterPro" id="IPR036736">
    <property type="entry name" value="ACP-like_sf"/>
</dbReference>
<proteinExistence type="predicted"/>
<evidence type="ECO:0000313" key="2">
    <source>
        <dbReference type="EMBL" id="TDC35528.1"/>
    </source>
</evidence>
<dbReference type="EMBL" id="SMKA01000002">
    <property type="protein sequence ID" value="TDC35528.1"/>
    <property type="molecule type" value="Genomic_DNA"/>
</dbReference>
<dbReference type="AlphaFoldDB" id="A0A4R4QIL8"/>
<feature type="domain" description="Carrier" evidence="1">
    <location>
        <begin position="2"/>
        <end position="85"/>
    </location>
</feature>
<dbReference type="Proteomes" id="UP000295075">
    <property type="component" value="Unassembled WGS sequence"/>
</dbReference>
<dbReference type="PROSITE" id="PS50075">
    <property type="entry name" value="CARRIER"/>
    <property type="match status" value="1"/>
</dbReference>
<gene>
    <name evidence="2" type="ORF">E1261_01295</name>
</gene>
<keyword evidence="3" id="KW-1185">Reference proteome</keyword>
<protein>
    <submittedName>
        <fullName evidence="2">Acyl carrier protein</fullName>
    </submittedName>
</protein>
<dbReference type="RefSeq" id="WP_132400394.1">
    <property type="nucleotide sequence ID" value="NZ_SMKA01000002.1"/>
</dbReference>
<evidence type="ECO:0000259" key="1">
    <source>
        <dbReference type="PROSITE" id="PS50075"/>
    </source>
</evidence>
<dbReference type="SUPFAM" id="SSF47336">
    <property type="entry name" value="ACP-like"/>
    <property type="match status" value="1"/>
</dbReference>
<comment type="caution">
    <text evidence="2">The sequence shown here is derived from an EMBL/GenBank/DDBJ whole genome shotgun (WGS) entry which is preliminary data.</text>
</comment>
<accession>A0A4R4QIL8</accession>
<evidence type="ECO:0000313" key="3">
    <source>
        <dbReference type="Proteomes" id="UP000295075"/>
    </source>
</evidence>
<dbReference type="InterPro" id="IPR009081">
    <property type="entry name" value="PP-bd_ACP"/>
</dbReference>
<dbReference type="Gene3D" id="1.10.1200.10">
    <property type="entry name" value="ACP-like"/>
    <property type="match status" value="1"/>
</dbReference>
<sequence length="93" mass="10091">MVLTEHEVHQGIAELLKGFDHPSADLEITGRTALADGGLELTSLDLIRVIVGLEEHFGVELNDDLIFDSSFDSVSDLVTVLLSGSSEAELDRR</sequence>
<dbReference type="Pfam" id="PF00550">
    <property type="entry name" value="PP-binding"/>
    <property type="match status" value="1"/>
</dbReference>